<dbReference type="Pfam" id="PF14217">
    <property type="entry name" value="DUF4327"/>
    <property type="match status" value="1"/>
</dbReference>
<dbReference type="AlphaFoldDB" id="A0A5P8WDN2"/>
<sequence length="73" mass="8718">MDTAVKYDIEVIKDEARQLVHKGLVRRNQPIYALCQYIPGRDWVCVELELEENDFLLRDKIIDLLGREDWIED</sequence>
<dbReference type="RefSeq" id="WP_152591565.1">
    <property type="nucleotide sequence ID" value="NZ_CP045227.1"/>
</dbReference>
<evidence type="ECO:0008006" key="3">
    <source>
        <dbReference type="Google" id="ProtNLM"/>
    </source>
</evidence>
<dbReference type="EMBL" id="CP045227">
    <property type="protein sequence ID" value="QFS50681.1"/>
    <property type="molecule type" value="Genomic_DNA"/>
</dbReference>
<dbReference type="Proteomes" id="UP000326678">
    <property type="component" value="Chromosome Gxm2"/>
</dbReference>
<evidence type="ECO:0000313" key="1">
    <source>
        <dbReference type="EMBL" id="QFS50681.1"/>
    </source>
</evidence>
<dbReference type="KEGG" id="nsh:GXM_08175"/>
<protein>
    <recommendedName>
        <fullName evidence="3">DUF4327 domain-containing protein</fullName>
    </recommendedName>
</protein>
<reference evidence="1 2" key="1">
    <citation type="submission" date="2019-10" db="EMBL/GenBank/DDBJ databases">
        <title>Genomic and transcriptomic insights into the perfect genentic adaptation of a filamentous nitrogen-fixing cyanobacterium to rice fields.</title>
        <authorList>
            <person name="Chen Z."/>
        </authorList>
    </citation>
    <scope>NUCLEOTIDE SEQUENCE [LARGE SCALE GENOMIC DNA]</scope>
    <source>
        <strain evidence="1">CCNUC1</strain>
    </source>
</reference>
<accession>A0A5P8WDN2</accession>
<keyword evidence="2" id="KW-1185">Reference proteome</keyword>
<organism evidence="1 2">
    <name type="scientific">Nostoc sphaeroides CCNUC1</name>
    <dbReference type="NCBI Taxonomy" id="2653204"/>
    <lineage>
        <taxon>Bacteria</taxon>
        <taxon>Bacillati</taxon>
        <taxon>Cyanobacteriota</taxon>
        <taxon>Cyanophyceae</taxon>
        <taxon>Nostocales</taxon>
        <taxon>Nostocaceae</taxon>
        <taxon>Nostoc</taxon>
    </lineage>
</organism>
<gene>
    <name evidence="1" type="ORF">GXM_08175</name>
</gene>
<proteinExistence type="predicted"/>
<evidence type="ECO:0000313" key="2">
    <source>
        <dbReference type="Proteomes" id="UP000326678"/>
    </source>
</evidence>
<name>A0A5P8WDN2_9NOSO</name>
<dbReference type="InterPro" id="IPR025477">
    <property type="entry name" value="DUF4327"/>
</dbReference>